<dbReference type="EMBL" id="LIAE01007092">
    <property type="protein sequence ID" value="PAV82017.1"/>
    <property type="molecule type" value="Genomic_DNA"/>
</dbReference>
<feature type="region of interest" description="Disordered" evidence="1">
    <location>
        <begin position="155"/>
        <end position="191"/>
    </location>
</feature>
<feature type="compositionally biased region" description="Polar residues" evidence="1">
    <location>
        <begin position="171"/>
        <end position="185"/>
    </location>
</feature>
<dbReference type="OrthoDB" id="8117402at2759"/>
<reference evidence="3 4" key="1">
    <citation type="journal article" date="2017" name="Curr. Biol.">
        <title>Genome architecture and evolution of a unichromosomal asexual nematode.</title>
        <authorList>
            <person name="Fradin H."/>
            <person name="Zegar C."/>
            <person name="Gutwein M."/>
            <person name="Lucas J."/>
            <person name="Kovtun M."/>
            <person name="Corcoran D."/>
            <person name="Baugh L.R."/>
            <person name="Kiontke K."/>
            <person name="Gunsalus K."/>
            <person name="Fitch D.H."/>
            <person name="Piano F."/>
        </authorList>
    </citation>
    <scope>NUCLEOTIDE SEQUENCE [LARGE SCALE GENOMIC DNA]</scope>
    <source>
        <strain evidence="3">PF1309</strain>
    </source>
</reference>
<comment type="caution">
    <text evidence="3">The sequence shown here is derived from an EMBL/GenBank/DDBJ whole genome shotgun (WGS) entry which is preliminary data.</text>
</comment>
<feature type="region of interest" description="Disordered" evidence="1">
    <location>
        <begin position="109"/>
        <end position="130"/>
    </location>
</feature>
<evidence type="ECO:0000313" key="4">
    <source>
        <dbReference type="Proteomes" id="UP000218231"/>
    </source>
</evidence>
<dbReference type="SMART" id="SM00355">
    <property type="entry name" value="ZnF_C2H2"/>
    <property type="match status" value="4"/>
</dbReference>
<evidence type="ECO:0000256" key="1">
    <source>
        <dbReference type="SAM" id="MobiDB-lite"/>
    </source>
</evidence>
<dbReference type="Proteomes" id="UP000218231">
    <property type="component" value="Unassembled WGS sequence"/>
</dbReference>
<protein>
    <recommendedName>
        <fullName evidence="2">C2H2-type domain-containing protein</fullName>
    </recommendedName>
</protein>
<accession>A0A2A2L7J5</accession>
<feature type="domain" description="C2H2-type" evidence="2">
    <location>
        <begin position="41"/>
        <end position="65"/>
    </location>
</feature>
<dbReference type="InterPro" id="IPR013087">
    <property type="entry name" value="Znf_C2H2_type"/>
</dbReference>
<dbReference type="AlphaFoldDB" id="A0A2A2L7J5"/>
<organism evidence="3 4">
    <name type="scientific">Diploscapter pachys</name>
    <dbReference type="NCBI Taxonomy" id="2018661"/>
    <lineage>
        <taxon>Eukaryota</taxon>
        <taxon>Metazoa</taxon>
        <taxon>Ecdysozoa</taxon>
        <taxon>Nematoda</taxon>
        <taxon>Chromadorea</taxon>
        <taxon>Rhabditida</taxon>
        <taxon>Rhabditina</taxon>
        <taxon>Rhabditomorpha</taxon>
        <taxon>Rhabditoidea</taxon>
        <taxon>Rhabditidae</taxon>
        <taxon>Diploscapter</taxon>
    </lineage>
</organism>
<keyword evidence="4" id="KW-1185">Reference proteome</keyword>
<feature type="domain" description="C2H2-type" evidence="2">
    <location>
        <begin position="12"/>
        <end position="35"/>
    </location>
</feature>
<feature type="domain" description="C2H2-type" evidence="2">
    <location>
        <begin position="265"/>
        <end position="288"/>
    </location>
</feature>
<name>A0A2A2L7J5_9BILA</name>
<evidence type="ECO:0000259" key="2">
    <source>
        <dbReference type="SMART" id="SM00355"/>
    </source>
</evidence>
<evidence type="ECO:0000313" key="3">
    <source>
        <dbReference type="EMBL" id="PAV82017.1"/>
    </source>
</evidence>
<gene>
    <name evidence="3" type="ORF">WR25_03048</name>
</gene>
<feature type="domain" description="C2H2-type" evidence="2">
    <location>
        <begin position="314"/>
        <end position="339"/>
    </location>
</feature>
<proteinExistence type="predicted"/>
<sequence length="474" mass="53852">MSSARPPLQSEFECCICKFTGNIIQKIKTHLMVEHLEYFPWLCGKDGCGAVRFSQQKLEEHQLAHHGEECEMKYIPSREKHSDLKKYLEAVKHGLKVNQAQPEASMVNQIPSTGSHSATPNLSSSTNSTYEQPVLQRSFINVKESESDDDCVIVHVQPHNPNEPRKPRRSSAASAIQNNHTNTSIERIVSGEDVVEESTVSTVGSPNKSPPTITPIDPFSPVHAPTPVAQTVANRGFISAPNQSPSERYYLTSESSIFLRESIYIKCRKCKKHIVNFDINKKSHVLTHLLHEESVMFYAFLEKFTKTLFQLSMFSCAFPGCKMRSKEKRVITRHLLTQHNSSEETWVKRHDTSEFSDRIEALRKLCFGDENENVTVSPSKITLNVGDKRKSETNIEVAEPKRRRCQPRNEDNISIDPSSTRLTWLFCHECNKNVCISIHPRTGYMKGLLSHTEKHMGLNYSKVLNTSPVHKPRL</sequence>